<dbReference type="EMBL" id="BMMS01000032">
    <property type="protein sequence ID" value="GGO97164.1"/>
    <property type="molecule type" value="Genomic_DNA"/>
</dbReference>
<proteinExistence type="predicted"/>
<dbReference type="AlphaFoldDB" id="A0A918E0H6"/>
<organism evidence="1 2">
    <name type="scientific">Wenjunlia tyrosinilytica</name>
    <dbReference type="NCBI Taxonomy" id="1544741"/>
    <lineage>
        <taxon>Bacteria</taxon>
        <taxon>Bacillati</taxon>
        <taxon>Actinomycetota</taxon>
        <taxon>Actinomycetes</taxon>
        <taxon>Kitasatosporales</taxon>
        <taxon>Streptomycetaceae</taxon>
        <taxon>Wenjunlia</taxon>
    </lineage>
</organism>
<comment type="caution">
    <text evidence="1">The sequence shown here is derived from an EMBL/GenBank/DDBJ whole genome shotgun (WGS) entry which is preliminary data.</text>
</comment>
<name>A0A918E0H6_9ACTN</name>
<accession>A0A918E0H6</accession>
<reference evidence="1" key="1">
    <citation type="journal article" date="2014" name="Int. J. Syst. Evol. Microbiol.">
        <title>Complete genome sequence of Corynebacterium casei LMG S-19264T (=DSM 44701T), isolated from a smear-ripened cheese.</title>
        <authorList>
            <consortium name="US DOE Joint Genome Institute (JGI-PGF)"/>
            <person name="Walter F."/>
            <person name="Albersmeier A."/>
            <person name="Kalinowski J."/>
            <person name="Ruckert C."/>
        </authorList>
    </citation>
    <scope>NUCLEOTIDE SEQUENCE</scope>
    <source>
        <strain evidence="1">CGMCC 4.7201</strain>
    </source>
</reference>
<sequence>MITGSASTPTANVTLSRPAGATAVSSTHPHGVRHLFAAYDLAKDKLCGHIKPTAQGTRDYFAPMVFEDRGERPQRHGGGGVRVGLWLRHRWGAIQVASQLSWRRLSGVATS</sequence>
<dbReference type="Proteomes" id="UP000641932">
    <property type="component" value="Unassembled WGS sequence"/>
</dbReference>
<protein>
    <submittedName>
        <fullName evidence="1">Uncharacterized protein</fullName>
    </submittedName>
</protein>
<gene>
    <name evidence="1" type="ORF">GCM10012280_58340</name>
</gene>
<keyword evidence="2" id="KW-1185">Reference proteome</keyword>
<evidence type="ECO:0000313" key="1">
    <source>
        <dbReference type="EMBL" id="GGO97164.1"/>
    </source>
</evidence>
<evidence type="ECO:0000313" key="2">
    <source>
        <dbReference type="Proteomes" id="UP000641932"/>
    </source>
</evidence>
<reference evidence="1" key="2">
    <citation type="submission" date="2020-09" db="EMBL/GenBank/DDBJ databases">
        <authorList>
            <person name="Sun Q."/>
            <person name="Zhou Y."/>
        </authorList>
    </citation>
    <scope>NUCLEOTIDE SEQUENCE</scope>
    <source>
        <strain evidence="1">CGMCC 4.7201</strain>
    </source>
</reference>